<organism evidence="3 4">
    <name type="scientific">Labilibaculum filiforme</name>
    <dbReference type="NCBI Taxonomy" id="1940526"/>
    <lineage>
        <taxon>Bacteria</taxon>
        <taxon>Pseudomonadati</taxon>
        <taxon>Bacteroidota</taxon>
        <taxon>Bacteroidia</taxon>
        <taxon>Marinilabiliales</taxon>
        <taxon>Marinifilaceae</taxon>
        <taxon>Labilibaculum</taxon>
    </lineage>
</organism>
<keyword evidence="1" id="KW-0472">Membrane</keyword>
<sequence length="124" mass="14637">MKLFITILRWITRFLGIFLFLFFIWFAIQIGSPDLDLMSEQEIKLFLANVIMLTGLIVVWKFEFIGSLLLIWGYIFFAIANYSFWNGPIFPSFLFLGVLHLICWALTTFRNLNGHKISLFIFLK</sequence>
<feature type="transmembrane region" description="Helical" evidence="1">
    <location>
        <begin position="90"/>
        <end position="109"/>
    </location>
</feature>
<dbReference type="RefSeq" id="WP_101263264.1">
    <property type="nucleotide sequence ID" value="NZ_MVDD01000023.1"/>
</dbReference>
<dbReference type="AlphaFoldDB" id="A0A2N3HRB7"/>
<dbReference type="Proteomes" id="UP000233535">
    <property type="component" value="Unassembled WGS sequence"/>
</dbReference>
<feature type="transmembrane region" description="Helical" evidence="1">
    <location>
        <begin position="12"/>
        <end position="31"/>
    </location>
</feature>
<evidence type="ECO:0000259" key="2">
    <source>
        <dbReference type="Pfam" id="PF24709"/>
    </source>
</evidence>
<evidence type="ECO:0000313" key="3">
    <source>
        <dbReference type="EMBL" id="PKQ60601.1"/>
    </source>
</evidence>
<keyword evidence="1" id="KW-1133">Transmembrane helix</keyword>
<dbReference type="InterPro" id="IPR056087">
    <property type="entry name" value="DUF7670"/>
</dbReference>
<evidence type="ECO:0000313" key="4">
    <source>
        <dbReference type="Proteomes" id="UP000233535"/>
    </source>
</evidence>
<dbReference type="EMBL" id="MVDD01000023">
    <property type="protein sequence ID" value="PKQ60601.1"/>
    <property type="molecule type" value="Genomic_DNA"/>
</dbReference>
<dbReference type="Pfam" id="PF24709">
    <property type="entry name" value="DUF7670"/>
    <property type="match status" value="1"/>
</dbReference>
<keyword evidence="1" id="KW-0812">Transmembrane</keyword>
<accession>A0A2N3HRB7</accession>
<name>A0A2N3HRB7_9BACT</name>
<gene>
    <name evidence="3" type="ORF">BZG02_18600</name>
</gene>
<proteinExistence type="predicted"/>
<feature type="domain" description="DUF7670" evidence="2">
    <location>
        <begin position="1"/>
        <end position="110"/>
    </location>
</feature>
<comment type="caution">
    <text evidence="3">The sequence shown here is derived from an EMBL/GenBank/DDBJ whole genome shotgun (WGS) entry which is preliminary data.</text>
</comment>
<protein>
    <recommendedName>
        <fullName evidence="2">DUF7670 domain-containing protein</fullName>
    </recommendedName>
</protein>
<keyword evidence="4" id="KW-1185">Reference proteome</keyword>
<evidence type="ECO:0000256" key="1">
    <source>
        <dbReference type="SAM" id="Phobius"/>
    </source>
</evidence>
<reference evidence="3 4" key="1">
    <citation type="journal article" date="2017" name="Front. Microbiol.">
        <title>Labilibaculum manganireducens gen. nov., sp. nov. and Labilibaculum filiforme sp. nov., Novel Bacteroidetes Isolated from Subsurface Sediments of the Baltic Sea.</title>
        <authorList>
            <person name="Vandieken V."/>
            <person name="Marshall I.P."/>
            <person name="Niemann H."/>
            <person name="Engelen B."/>
            <person name="Cypionka H."/>
        </authorList>
    </citation>
    <scope>NUCLEOTIDE SEQUENCE [LARGE SCALE GENOMIC DNA]</scope>
    <source>
        <strain evidence="3 4">59.16B</strain>
    </source>
</reference>